<dbReference type="GO" id="GO:0046983">
    <property type="term" value="F:protein dimerization activity"/>
    <property type="evidence" value="ECO:0007669"/>
    <property type="project" value="InterPro"/>
</dbReference>
<dbReference type="PANTHER" id="PTHR45913:SF19">
    <property type="entry name" value="LOW QUALITY PROTEIN: ZINC FINGER BED DOMAIN-CONTAINING PROTEIN 5-LIKE"/>
    <property type="match status" value="1"/>
</dbReference>
<proteinExistence type="predicted"/>
<dbReference type="EMBL" id="GFPF01013423">
    <property type="protein sequence ID" value="MAA24569.1"/>
    <property type="molecule type" value="Transcribed_RNA"/>
</dbReference>
<name>A0A224Z888_9ACAR</name>
<dbReference type="InterPro" id="IPR012337">
    <property type="entry name" value="RNaseH-like_sf"/>
</dbReference>
<dbReference type="SUPFAM" id="SSF53098">
    <property type="entry name" value="Ribonuclease H-like"/>
    <property type="match status" value="1"/>
</dbReference>
<organism evidence="2">
    <name type="scientific">Rhipicephalus zambeziensis</name>
    <dbReference type="NCBI Taxonomy" id="60191"/>
    <lineage>
        <taxon>Eukaryota</taxon>
        <taxon>Metazoa</taxon>
        <taxon>Ecdysozoa</taxon>
        <taxon>Arthropoda</taxon>
        <taxon>Chelicerata</taxon>
        <taxon>Arachnida</taxon>
        <taxon>Acari</taxon>
        <taxon>Parasitiformes</taxon>
        <taxon>Ixodida</taxon>
        <taxon>Ixodoidea</taxon>
        <taxon>Ixodidae</taxon>
        <taxon>Rhipicephalinae</taxon>
        <taxon>Rhipicephalus</taxon>
        <taxon>Rhipicephalus</taxon>
    </lineage>
</organism>
<evidence type="ECO:0000259" key="1">
    <source>
        <dbReference type="Pfam" id="PF05699"/>
    </source>
</evidence>
<dbReference type="Pfam" id="PF05699">
    <property type="entry name" value="Dimer_Tnp_hAT"/>
    <property type="match status" value="1"/>
</dbReference>
<protein>
    <submittedName>
        <fullName evidence="2">Zinc finger BED domain containing protein 5 like</fullName>
    </submittedName>
</protein>
<dbReference type="InterPro" id="IPR008906">
    <property type="entry name" value="HATC_C_dom"/>
</dbReference>
<dbReference type="PANTHER" id="PTHR45913">
    <property type="entry name" value="EPM2A-INTERACTING PROTEIN 1"/>
    <property type="match status" value="1"/>
</dbReference>
<dbReference type="AlphaFoldDB" id="A0A224Z888"/>
<accession>A0A224Z888</accession>
<reference evidence="2" key="1">
    <citation type="journal article" date="2017" name="Parasit. Vectors">
        <title>Sialotranscriptomics of Rhipicephalus zambeziensis reveals intricate expression profiles of secretory proteins and suggests tight temporal transcriptional regulation during blood-feeding.</title>
        <authorList>
            <person name="de Castro M.H."/>
            <person name="de Klerk D."/>
            <person name="Pienaar R."/>
            <person name="Rees D.J.G."/>
            <person name="Mans B.J."/>
        </authorList>
    </citation>
    <scope>NUCLEOTIDE SEQUENCE</scope>
    <source>
        <tissue evidence="2">Salivary glands</tissue>
    </source>
</reference>
<sequence>MCVAVCTDSARAMVGNSVGLLGLVKKVNSAVAFTHCMLHREALASKELSPELAIVMQHVVKVVNSVKARPKASRLFKVLCEEMGAEHQHLLLHTEVRWLSRGKVLARVFELREELSLFLAEDRALGDPFQDSSFVAKLAYLCDLFEHLNHLNSSMQGMGTNVVSSGDKVRGFCKKLQSWLSRVNRGDYSSFKLLGGLAGSGVVSESDRATITAHLSTLRCHIKDYFRESAPDTWLVVPFEADVACFTYECVEAENELMELQENTVMKAKFATVSLEAFWLGTAEMFPLLHEMAVKLLLQFSTTYACEHAFSRLAYLKSKYRNRLNVAADMQLCLSATVPRIDELSKMK</sequence>
<feature type="domain" description="HAT C-terminal dimerisation" evidence="1">
    <location>
        <begin position="260"/>
        <end position="325"/>
    </location>
</feature>
<evidence type="ECO:0000313" key="2">
    <source>
        <dbReference type="EMBL" id="MAA24569.1"/>
    </source>
</evidence>